<dbReference type="CDD" id="cd05015">
    <property type="entry name" value="SIS_PGI_1"/>
    <property type="match status" value="1"/>
</dbReference>
<comment type="pathway">
    <text evidence="1 7 8">Carbohydrate degradation; glycolysis; D-glyceraldehyde 3-phosphate and glycerone phosphate from D-glucose: step 2/4.</text>
</comment>
<dbReference type="PROSITE" id="PS51463">
    <property type="entry name" value="P_GLUCOSE_ISOMERASE_3"/>
    <property type="match status" value="1"/>
</dbReference>
<evidence type="ECO:0000313" key="10">
    <source>
        <dbReference type="EMBL" id="MCO6409376.1"/>
    </source>
</evidence>
<evidence type="ECO:0000313" key="11">
    <source>
        <dbReference type="Proteomes" id="UP001320715"/>
    </source>
</evidence>
<sequence length="593" mass="63690">MSARSCAANCATPERKLDSRHTRPAGNLISRGPRRIGGHPKHGVPALSKITHQALSALKSHLASDAPRDLRAAFAEDSGRARRYTVGLDDLRMDFSKCAVNDETLALLSGLAKAAGVEAQRDQMFAGEAINTTEGRAVLHTALRAAADADIRVNGENVVPQVHAVLDAMGRFSDGVRSGSILGATGKRFTDVVNIGIGGSDLGPVMATLALAPYHDGPRLHFVSNVDGAHIADTLSGLDPETTLIIVASKTFTTIETMTNAATAREFIVSSLGEAAVALHFAALSTALDKVARFGLKEDRVFGFWDWVGGRYSLWSAIGLPLMIAIGKTGFGDFLAGARAMDEHFKSAPIERNLPMLLGLLGVWHRLVCGYPSRAIIPYDQRLSRFPAYLQQLDMESNGKSVGLDGKPVETASGPIVWGEPGTNGQHAFFQLLHQGTDVIPVEFMIAARGHEPQLAHQHQLLVANCLAQSEALMRGRTTEEARAQLMAGGTSESEADRLAPHKTFPGNRPSITFVYEMLTPFALGRLIALYEHRVFVEAQIFGINAFDQWGVELGKELATALLPVVKGENSGEGHDSSTLMLAETIRQMRGDA</sequence>
<comment type="pathway">
    <text evidence="7">Carbohydrate biosynthesis; gluconeogenesis.</text>
</comment>
<dbReference type="HAMAP" id="MF_00473">
    <property type="entry name" value="G6P_isomerase"/>
    <property type="match status" value="1"/>
</dbReference>
<dbReference type="Gene3D" id="1.10.1390.10">
    <property type="match status" value="1"/>
</dbReference>
<accession>A0ABT1CT51</accession>
<dbReference type="CDD" id="cd05016">
    <property type="entry name" value="SIS_PGI_2"/>
    <property type="match status" value="1"/>
</dbReference>
<evidence type="ECO:0000256" key="2">
    <source>
        <dbReference type="ARBA" id="ARBA00006604"/>
    </source>
</evidence>
<dbReference type="Pfam" id="PF00342">
    <property type="entry name" value="PGI"/>
    <property type="match status" value="1"/>
</dbReference>
<keyword evidence="7" id="KW-0963">Cytoplasm</keyword>
<organism evidence="10 11">
    <name type="scientific">Hoeflea alexandrii</name>
    <dbReference type="NCBI Taxonomy" id="288436"/>
    <lineage>
        <taxon>Bacteria</taxon>
        <taxon>Pseudomonadati</taxon>
        <taxon>Pseudomonadota</taxon>
        <taxon>Alphaproteobacteria</taxon>
        <taxon>Hyphomicrobiales</taxon>
        <taxon>Rhizobiaceae</taxon>
        <taxon>Hoeflea</taxon>
    </lineage>
</organism>
<dbReference type="EC" id="5.3.1.9" evidence="7"/>
<evidence type="ECO:0000256" key="8">
    <source>
        <dbReference type="RuleBase" id="RU000612"/>
    </source>
</evidence>
<dbReference type="InterPro" id="IPR035482">
    <property type="entry name" value="SIS_PGI_2"/>
</dbReference>
<dbReference type="PROSITE" id="PS00765">
    <property type="entry name" value="P_GLUCOSE_ISOMERASE_1"/>
    <property type="match status" value="1"/>
</dbReference>
<feature type="active site" description="Proton donor" evidence="7">
    <location>
        <position position="396"/>
    </location>
</feature>
<comment type="caution">
    <text evidence="10">The sequence shown here is derived from an EMBL/GenBank/DDBJ whole genome shotgun (WGS) entry which is preliminary data.</text>
</comment>
<evidence type="ECO:0000256" key="6">
    <source>
        <dbReference type="ARBA" id="ARBA00029321"/>
    </source>
</evidence>
<dbReference type="EMBL" id="JAAAML010000002">
    <property type="protein sequence ID" value="MCO6409376.1"/>
    <property type="molecule type" value="Genomic_DNA"/>
</dbReference>
<keyword evidence="3 7" id="KW-0312">Gluconeogenesis</keyword>
<evidence type="ECO:0000256" key="4">
    <source>
        <dbReference type="ARBA" id="ARBA00023152"/>
    </source>
</evidence>
<dbReference type="PRINTS" id="PR00662">
    <property type="entry name" value="G6PISOMERASE"/>
</dbReference>
<dbReference type="InterPro" id="IPR001672">
    <property type="entry name" value="G6P_Isomerase"/>
</dbReference>
<keyword evidence="11" id="KW-1185">Reference proteome</keyword>
<dbReference type="GO" id="GO:0004347">
    <property type="term" value="F:glucose-6-phosphate isomerase activity"/>
    <property type="evidence" value="ECO:0007669"/>
    <property type="project" value="UniProtKB-EC"/>
</dbReference>
<dbReference type="NCBIfam" id="NF001211">
    <property type="entry name" value="PRK00179.1"/>
    <property type="match status" value="1"/>
</dbReference>
<keyword evidence="4 7" id="KW-0324">Glycolysis</keyword>
<feature type="active site" evidence="7">
    <location>
        <position position="427"/>
    </location>
</feature>
<evidence type="ECO:0000256" key="5">
    <source>
        <dbReference type="ARBA" id="ARBA00023235"/>
    </source>
</evidence>
<evidence type="ECO:0000256" key="9">
    <source>
        <dbReference type="SAM" id="MobiDB-lite"/>
    </source>
</evidence>
<keyword evidence="5 7" id="KW-0413">Isomerase</keyword>
<dbReference type="InterPro" id="IPR018189">
    <property type="entry name" value="Phosphoglucose_isomerase_CS"/>
</dbReference>
<comment type="subcellular location">
    <subcellularLocation>
        <location evidence="7">Cytoplasm</location>
    </subcellularLocation>
</comment>
<dbReference type="InterPro" id="IPR035476">
    <property type="entry name" value="SIS_PGI_1"/>
</dbReference>
<reference evidence="10 11" key="1">
    <citation type="submission" date="2020-01" db="EMBL/GenBank/DDBJ databases">
        <title>Genomes of bacteria type strains.</title>
        <authorList>
            <person name="Chen J."/>
            <person name="Zhu S."/>
            <person name="Yang J."/>
        </authorList>
    </citation>
    <scope>NUCLEOTIDE SEQUENCE [LARGE SCALE GENOMIC DNA]</scope>
    <source>
        <strain evidence="10 11">DSM 16655</strain>
    </source>
</reference>
<dbReference type="Proteomes" id="UP001320715">
    <property type="component" value="Unassembled WGS sequence"/>
</dbReference>
<gene>
    <name evidence="7" type="primary">pgi</name>
    <name evidence="10" type="ORF">GTW23_14420</name>
</gene>
<feature type="region of interest" description="Disordered" evidence="9">
    <location>
        <begin position="1"/>
        <end position="42"/>
    </location>
</feature>
<name>A0ABT1CT51_9HYPH</name>
<dbReference type="InterPro" id="IPR023096">
    <property type="entry name" value="G6P_Isomerase_C"/>
</dbReference>
<evidence type="ECO:0000256" key="1">
    <source>
        <dbReference type="ARBA" id="ARBA00004926"/>
    </source>
</evidence>
<protein>
    <recommendedName>
        <fullName evidence="7">Glucose-6-phosphate isomerase</fullName>
        <shortName evidence="7">GPI</shortName>
        <ecNumber evidence="7">5.3.1.9</ecNumber>
    </recommendedName>
    <alternativeName>
        <fullName evidence="7">Phosphoglucose isomerase</fullName>
        <shortName evidence="7">PGI</shortName>
    </alternativeName>
    <alternativeName>
        <fullName evidence="7">Phosphohexose isomerase</fullName>
        <shortName evidence="7">PHI</shortName>
    </alternativeName>
</protein>
<comment type="catalytic activity">
    <reaction evidence="6 7 8">
        <text>alpha-D-glucose 6-phosphate = beta-D-fructose 6-phosphate</text>
        <dbReference type="Rhea" id="RHEA:11816"/>
        <dbReference type="ChEBI" id="CHEBI:57634"/>
        <dbReference type="ChEBI" id="CHEBI:58225"/>
        <dbReference type="EC" id="5.3.1.9"/>
    </reaction>
</comment>
<dbReference type="PANTHER" id="PTHR11469:SF1">
    <property type="entry name" value="GLUCOSE-6-PHOSPHATE ISOMERASE"/>
    <property type="match status" value="1"/>
</dbReference>
<comment type="function">
    <text evidence="7">Catalyzes the reversible isomerization of glucose-6-phosphate to fructose-6-phosphate.</text>
</comment>
<dbReference type="InterPro" id="IPR046348">
    <property type="entry name" value="SIS_dom_sf"/>
</dbReference>
<comment type="similarity">
    <text evidence="2 7 8">Belongs to the GPI family.</text>
</comment>
<feature type="active site" evidence="7">
    <location>
        <position position="556"/>
    </location>
</feature>
<dbReference type="PANTHER" id="PTHR11469">
    <property type="entry name" value="GLUCOSE-6-PHOSPHATE ISOMERASE"/>
    <property type="match status" value="1"/>
</dbReference>
<dbReference type="Gene3D" id="3.40.50.10490">
    <property type="entry name" value="Glucose-6-phosphate isomerase like protein, domain 1"/>
    <property type="match status" value="2"/>
</dbReference>
<dbReference type="PROSITE" id="PS00174">
    <property type="entry name" value="P_GLUCOSE_ISOMERASE_2"/>
    <property type="match status" value="1"/>
</dbReference>
<feature type="compositionally biased region" description="Basic residues" evidence="9">
    <location>
        <begin position="32"/>
        <end position="42"/>
    </location>
</feature>
<evidence type="ECO:0000256" key="7">
    <source>
        <dbReference type="HAMAP-Rule" id="MF_00473"/>
    </source>
</evidence>
<proteinExistence type="inferred from homology"/>
<dbReference type="SUPFAM" id="SSF53697">
    <property type="entry name" value="SIS domain"/>
    <property type="match status" value="1"/>
</dbReference>
<evidence type="ECO:0000256" key="3">
    <source>
        <dbReference type="ARBA" id="ARBA00022432"/>
    </source>
</evidence>